<organism evidence="2 3">
    <name type="scientific">Diaporthe vaccinii</name>
    <dbReference type="NCBI Taxonomy" id="105482"/>
    <lineage>
        <taxon>Eukaryota</taxon>
        <taxon>Fungi</taxon>
        <taxon>Dikarya</taxon>
        <taxon>Ascomycota</taxon>
        <taxon>Pezizomycotina</taxon>
        <taxon>Sordariomycetes</taxon>
        <taxon>Sordariomycetidae</taxon>
        <taxon>Diaporthales</taxon>
        <taxon>Diaporthaceae</taxon>
        <taxon>Diaporthe</taxon>
        <taxon>Diaporthe eres species complex</taxon>
    </lineage>
</organism>
<feature type="region of interest" description="Disordered" evidence="1">
    <location>
        <begin position="68"/>
        <end position="242"/>
    </location>
</feature>
<evidence type="ECO:0000313" key="3">
    <source>
        <dbReference type="Proteomes" id="UP001600888"/>
    </source>
</evidence>
<evidence type="ECO:0000313" key="2">
    <source>
        <dbReference type="EMBL" id="KAL2284210.1"/>
    </source>
</evidence>
<feature type="compositionally biased region" description="Low complexity" evidence="1">
    <location>
        <begin position="208"/>
        <end position="224"/>
    </location>
</feature>
<reference evidence="2 3" key="1">
    <citation type="submission" date="2024-03" db="EMBL/GenBank/DDBJ databases">
        <title>A high-quality draft genome sequence of Diaporthe vaccinii, a causative agent of upright dieback and viscid rot disease in cranberry plants.</title>
        <authorList>
            <person name="Sarrasin M."/>
            <person name="Lang B.F."/>
            <person name="Burger G."/>
        </authorList>
    </citation>
    <scope>NUCLEOTIDE SEQUENCE [LARGE SCALE GENOMIC DNA]</scope>
    <source>
        <strain evidence="2 3">IS7</strain>
    </source>
</reference>
<proteinExistence type="predicted"/>
<feature type="compositionally biased region" description="Low complexity" evidence="1">
    <location>
        <begin position="172"/>
        <end position="190"/>
    </location>
</feature>
<dbReference type="Proteomes" id="UP001600888">
    <property type="component" value="Unassembled WGS sequence"/>
</dbReference>
<sequence length="364" mass="39837">MDMDVTEECFHSPSAFPPDDPSYHNPGAIPQALLSRSAMPRSAMHNFGITPGVVFPEAETVSPKMLNLKNVPSLPNSSSSESLLNPFRMESDSEVTSSVTVPQGQTLSSSAGQTRGGTGSKLNSAGRKQLPDKAPHSKTTSTSNAPKRRHGGEAAGDKFSAPSSKKSKAKTKASTQSQSQSQSQTQPQSASHRRHHHKGGFDSRSKPTQGKASSSKGGTSARTKGGAEECATPPRSEKDEYLVQSKLAGMTYKEIRRNGGFTEAESTLRGRFRTLTKPKEARVRKPEFQEIDDKLLKRAVIKFSKGVGEITRDNVPWKLVSEYMSDQGGSYHFGYTTVRKRWEYLMATSDEQVKQDRLDHKFQS</sequence>
<feature type="region of interest" description="Disordered" evidence="1">
    <location>
        <begin position="1"/>
        <end position="29"/>
    </location>
</feature>
<comment type="caution">
    <text evidence="2">The sequence shown here is derived from an EMBL/GenBank/DDBJ whole genome shotgun (WGS) entry which is preliminary data.</text>
</comment>
<protein>
    <recommendedName>
        <fullName evidence="4">Myb-like domain-containing protein</fullName>
    </recommendedName>
</protein>
<name>A0ABR4EP40_9PEZI</name>
<feature type="compositionally biased region" description="Polar residues" evidence="1">
    <location>
        <begin position="102"/>
        <end position="113"/>
    </location>
</feature>
<dbReference type="EMBL" id="JBAWTH010000038">
    <property type="protein sequence ID" value="KAL2284210.1"/>
    <property type="molecule type" value="Genomic_DNA"/>
</dbReference>
<evidence type="ECO:0000256" key="1">
    <source>
        <dbReference type="SAM" id="MobiDB-lite"/>
    </source>
</evidence>
<accession>A0ABR4EP40</accession>
<feature type="compositionally biased region" description="Low complexity" evidence="1">
    <location>
        <begin position="68"/>
        <end position="86"/>
    </location>
</feature>
<keyword evidence="3" id="KW-1185">Reference proteome</keyword>
<gene>
    <name evidence="2" type="ORF">FJTKL_09177</name>
</gene>
<evidence type="ECO:0008006" key="4">
    <source>
        <dbReference type="Google" id="ProtNLM"/>
    </source>
</evidence>